<evidence type="ECO:0000256" key="8">
    <source>
        <dbReference type="ARBA" id="ARBA00023180"/>
    </source>
</evidence>
<evidence type="ECO:0000256" key="12">
    <source>
        <dbReference type="SAM" id="MobiDB-lite"/>
    </source>
</evidence>
<evidence type="ECO:0000256" key="3">
    <source>
        <dbReference type="ARBA" id="ARBA00022692"/>
    </source>
</evidence>
<dbReference type="EMBL" id="DS235867">
    <property type="protein sequence ID" value="EEB19418.1"/>
    <property type="molecule type" value="Genomic_DNA"/>
</dbReference>
<dbReference type="InterPro" id="IPR018297">
    <property type="entry name" value="A/G_cyclase_CS"/>
</dbReference>
<dbReference type="STRING" id="121224.E0W1B2"/>
<keyword evidence="9 11" id="KW-0456">Lyase</keyword>
<dbReference type="GO" id="GO:0004383">
    <property type="term" value="F:guanylate cyclase activity"/>
    <property type="evidence" value="ECO:0007669"/>
    <property type="project" value="UniProtKB-EC"/>
</dbReference>
<dbReference type="GO" id="GO:0004016">
    <property type="term" value="F:adenylate cyclase activity"/>
    <property type="evidence" value="ECO:0007669"/>
    <property type="project" value="TreeGrafter"/>
</dbReference>
<dbReference type="eggNOG" id="KOG1023">
    <property type="taxonomic scope" value="Eukaryota"/>
</dbReference>
<evidence type="ECO:0000256" key="5">
    <source>
        <dbReference type="ARBA" id="ARBA00022741"/>
    </source>
</evidence>
<dbReference type="CDD" id="cd07302">
    <property type="entry name" value="CHD"/>
    <property type="match status" value="1"/>
</dbReference>
<dbReference type="PROSITE" id="PS50125">
    <property type="entry name" value="GUANYLATE_CYCLASE_2"/>
    <property type="match status" value="1"/>
</dbReference>
<dbReference type="SUPFAM" id="SSF55073">
    <property type="entry name" value="Nucleotide cyclase"/>
    <property type="match status" value="1"/>
</dbReference>
<feature type="transmembrane region" description="Helical" evidence="13">
    <location>
        <begin position="71"/>
        <end position="94"/>
    </location>
</feature>
<keyword evidence="17" id="KW-1185">Reference proteome</keyword>
<dbReference type="Gene3D" id="3.30.70.1230">
    <property type="entry name" value="Nucleotide cyclase"/>
    <property type="match status" value="1"/>
</dbReference>
<dbReference type="GO" id="GO:0035556">
    <property type="term" value="P:intracellular signal transduction"/>
    <property type="evidence" value="ECO:0007669"/>
    <property type="project" value="InterPro"/>
</dbReference>
<feature type="transmembrane region" description="Helical" evidence="13">
    <location>
        <begin position="368"/>
        <end position="387"/>
    </location>
</feature>
<dbReference type="Pfam" id="PF08376">
    <property type="entry name" value="NIT"/>
    <property type="match status" value="1"/>
</dbReference>
<dbReference type="SMART" id="SM00044">
    <property type="entry name" value="CYCc"/>
    <property type="match status" value="1"/>
</dbReference>
<dbReference type="InterPro" id="IPR001054">
    <property type="entry name" value="A/G_cyclase"/>
</dbReference>
<keyword evidence="3 13" id="KW-0812">Transmembrane</keyword>
<evidence type="ECO:0000256" key="9">
    <source>
        <dbReference type="ARBA" id="ARBA00023239"/>
    </source>
</evidence>
<evidence type="ECO:0000256" key="6">
    <source>
        <dbReference type="ARBA" id="ARBA00022989"/>
    </source>
</evidence>
<reference evidence="16" key="3">
    <citation type="submission" date="2020-05" db="UniProtKB">
        <authorList>
            <consortium name="EnsemblMetazoa"/>
        </authorList>
    </citation>
    <scope>IDENTIFICATION</scope>
    <source>
        <strain evidence="16">USDA</strain>
    </source>
</reference>
<dbReference type="Pfam" id="PF07701">
    <property type="entry name" value="HNOBA"/>
    <property type="match status" value="1"/>
</dbReference>
<dbReference type="EC" id="4.6.1.2" evidence="2"/>
<dbReference type="PANTHER" id="PTHR11920">
    <property type="entry name" value="GUANYLYL CYCLASE"/>
    <property type="match status" value="1"/>
</dbReference>
<keyword evidence="7 13" id="KW-0472">Membrane</keyword>
<dbReference type="InterPro" id="IPR011645">
    <property type="entry name" value="HNOB_dom_associated"/>
</dbReference>
<evidence type="ECO:0000313" key="15">
    <source>
        <dbReference type="EMBL" id="EEB19418.1"/>
    </source>
</evidence>
<evidence type="ECO:0000256" key="10">
    <source>
        <dbReference type="ARBA" id="ARBA00023293"/>
    </source>
</evidence>
<dbReference type="Gene3D" id="6.10.250.780">
    <property type="match status" value="1"/>
</dbReference>
<dbReference type="CTD" id="8234938"/>
<evidence type="ECO:0000256" key="2">
    <source>
        <dbReference type="ARBA" id="ARBA00012202"/>
    </source>
</evidence>
<dbReference type="EMBL" id="AAZO01006981">
    <property type="status" value="NOT_ANNOTATED_CDS"/>
    <property type="molecule type" value="Genomic_DNA"/>
</dbReference>
<dbReference type="AlphaFoldDB" id="E0W1B2"/>
<accession>E0W1B2</accession>
<evidence type="ECO:0000313" key="17">
    <source>
        <dbReference type="Proteomes" id="UP000009046"/>
    </source>
</evidence>
<evidence type="ECO:0000256" key="7">
    <source>
        <dbReference type="ARBA" id="ARBA00023136"/>
    </source>
</evidence>
<keyword evidence="6 13" id="KW-1133">Transmembrane helix</keyword>
<comment type="similarity">
    <text evidence="11">Belongs to the adenylyl cyclase class-4/guanylyl cyclase family.</text>
</comment>
<dbReference type="RefSeq" id="XP_002432156.1">
    <property type="nucleotide sequence ID" value="XM_002432111.1"/>
</dbReference>
<evidence type="ECO:0000256" key="1">
    <source>
        <dbReference type="ARBA" id="ARBA00004479"/>
    </source>
</evidence>
<name>E0W1B2_PEDHC</name>
<feature type="region of interest" description="Disordered" evidence="12">
    <location>
        <begin position="1"/>
        <end position="21"/>
    </location>
</feature>
<dbReference type="GeneID" id="8234938"/>
<reference evidence="15" key="2">
    <citation type="submission" date="2007-04" db="EMBL/GenBank/DDBJ databases">
        <title>The genome of the human body louse.</title>
        <authorList>
            <consortium name="The Human Body Louse Genome Consortium"/>
            <person name="Kirkness E."/>
            <person name="Walenz B."/>
            <person name="Hass B."/>
            <person name="Bruggner R."/>
            <person name="Strausberg R."/>
        </authorList>
    </citation>
    <scope>NUCLEOTIDE SEQUENCE</scope>
    <source>
        <strain evidence="15">USDA</strain>
    </source>
</reference>
<proteinExistence type="inferred from homology"/>
<dbReference type="GO" id="GO:0007168">
    <property type="term" value="P:receptor guanylyl cyclase signaling pathway"/>
    <property type="evidence" value="ECO:0007669"/>
    <property type="project" value="TreeGrafter"/>
</dbReference>
<dbReference type="OrthoDB" id="60033at2759"/>
<protein>
    <recommendedName>
        <fullName evidence="2">guanylate cyclase</fullName>
        <ecNumber evidence="2">4.6.1.2</ecNumber>
    </recommendedName>
</protein>
<dbReference type="EnsemblMetazoa" id="PHUM574110-RA">
    <property type="protein sequence ID" value="PHUM574110-PA"/>
    <property type="gene ID" value="PHUM574110"/>
</dbReference>
<dbReference type="OMA" id="HRAKQMS"/>
<feature type="domain" description="Guanylate cyclase" evidence="14">
    <location>
        <begin position="446"/>
        <end position="576"/>
    </location>
</feature>
<evidence type="ECO:0000256" key="11">
    <source>
        <dbReference type="RuleBase" id="RU000405"/>
    </source>
</evidence>
<dbReference type="Proteomes" id="UP000009046">
    <property type="component" value="Unassembled WGS sequence"/>
</dbReference>
<dbReference type="InterPro" id="IPR050401">
    <property type="entry name" value="Cyclic_nucleotide_synthase"/>
</dbReference>
<dbReference type="GO" id="GO:0000166">
    <property type="term" value="F:nucleotide binding"/>
    <property type="evidence" value="ECO:0007669"/>
    <property type="project" value="UniProtKB-KW"/>
</dbReference>
<keyword evidence="10" id="KW-0141">cGMP biosynthesis</keyword>
<dbReference type="GO" id="GO:0001653">
    <property type="term" value="F:peptide receptor activity"/>
    <property type="evidence" value="ECO:0007669"/>
    <property type="project" value="TreeGrafter"/>
</dbReference>
<organism>
    <name type="scientific">Pediculus humanus subsp. corporis</name>
    <name type="common">Body louse</name>
    <dbReference type="NCBI Taxonomy" id="121224"/>
    <lineage>
        <taxon>Eukaryota</taxon>
        <taxon>Metazoa</taxon>
        <taxon>Ecdysozoa</taxon>
        <taxon>Arthropoda</taxon>
        <taxon>Hexapoda</taxon>
        <taxon>Insecta</taxon>
        <taxon>Pterygota</taxon>
        <taxon>Neoptera</taxon>
        <taxon>Paraneoptera</taxon>
        <taxon>Psocodea</taxon>
        <taxon>Troctomorpha</taxon>
        <taxon>Phthiraptera</taxon>
        <taxon>Anoplura</taxon>
        <taxon>Pediculidae</taxon>
        <taxon>Pediculus</taxon>
    </lineage>
</organism>
<dbReference type="EMBL" id="AAZO01006982">
    <property type="status" value="NOT_ANNOTATED_CDS"/>
    <property type="molecule type" value="Genomic_DNA"/>
</dbReference>
<dbReference type="PANTHER" id="PTHR11920:SF504">
    <property type="entry name" value="GUANYLATE CYCLASE"/>
    <property type="match status" value="1"/>
</dbReference>
<keyword evidence="8" id="KW-0325">Glycoprotein</keyword>
<evidence type="ECO:0000256" key="13">
    <source>
        <dbReference type="SAM" id="Phobius"/>
    </source>
</evidence>
<keyword evidence="5" id="KW-0547">Nucleotide-binding</keyword>
<evidence type="ECO:0000313" key="16">
    <source>
        <dbReference type="EnsemblMetazoa" id="PHUM574110-PA"/>
    </source>
</evidence>
<dbReference type="InterPro" id="IPR013587">
    <property type="entry name" value="Nitrate/nitrite_sensing"/>
</dbReference>
<dbReference type="HOGENOM" id="CLU_016632_0_0_1"/>
<dbReference type="VEuPathDB" id="VectorBase:PHUM574110"/>
<dbReference type="Pfam" id="PF00211">
    <property type="entry name" value="Guanylate_cyc"/>
    <property type="match status" value="1"/>
</dbReference>
<dbReference type="FunFam" id="3.30.70.1230:FF:000028">
    <property type="entry name" value="Guanylate cyclase"/>
    <property type="match status" value="1"/>
</dbReference>
<comment type="subcellular location">
    <subcellularLocation>
        <location evidence="1">Membrane</location>
        <topology evidence="1">Single-pass type I membrane protein</topology>
    </subcellularLocation>
</comment>
<evidence type="ECO:0000256" key="4">
    <source>
        <dbReference type="ARBA" id="ARBA00022729"/>
    </source>
</evidence>
<keyword evidence="4" id="KW-0732">Signal</keyword>
<dbReference type="FunCoup" id="E0W1B2">
    <property type="interactions" value="4"/>
</dbReference>
<dbReference type="PROSITE" id="PS00452">
    <property type="entry name" value="GUANYLATE_CYCLASE_1"/>
    <property type="match status" value="1"/>
</dbReference>
<evidence type="ECO:0000259" key="14">
    <source>
        <dbReference type="PROSITE" id="PS50125"/>
    </source>
</evidence>
<dbReference type="GO" id="GO:0005886">
    <property type="term" value="C:plasma membrane"/>
    <property type="evidence" value="ECO:0007669"/>
    <property type="project" value="TreeGrafter"/>
</dbReference>
<sequence>MSQKSVQNGHSKNPMDLTTTYPAIKFPKEEDSLSEMSNISEAPSEGFNGLCCPDAGNPTYKRNRRFQLTQMIILPFIPILALIVQTTMSLQYLLEYRNDIQDVETQVAIATDLGKFVTQMQLERSEVAFFVFTNKSFQPLRSNISEQFAMTNQTLEKMIMWPPIRLPQNKQLLDKKEDFIYHLCNFREKISSEESTVQEVLAWYTSVNAAMLDHLTTRIKETDNSGVWRYLLAFKNILRSIENMGIALTYGISYYGRGQLSTSNYISYVRHESLGSDLLNASLNYALSVKELHAKLINNFTDYPKMKRRTEEILRNQKRNASIEDAIAYTDSLTSYIDELRKLQYKLRKEIKRYVDADLKEASHKEGIGIAILIIVLIISPIIIVLVRNAVATIQMYAVNLSEKAKELNKEKKKSDALLFQMLPTSVAQQLKQAHQVPAEYYESVTVYFCDIVGFTEIAALSTPLEVISFLNSIYKLFDARIECYDVYKVECSGDSYMVASGLPVKNGNMHVTEIATMALDLLAGSSVLKVPHKPNQTLQIRSGCHTGPVVAGIVGSKMPRYCLYGDTVNTASRMESTGKAQRVHISLEMKMALDEAGGFKMEHRGLVFVKGKGQMDTYWLKCKDGGLPKRNPPDTYYSKRQPCYLKRIIADYHSE</sequence>
<dbReference type="KEGG" id="phu:Phum_PHUM574110"/>
<dbReference type="InterPro" id="IPR029787">
    <property type="entry name" value="Nucleotide_cyclase"/>
</dbReference>
<reference evidence="15" key="1">
    <citation type="submission" date="2007-04" db="EMBL/GenBank/DDBJ databases">
        <title>Annotation of Pediculus humanus corporis strain USDA.</title>
        <authorList>
            <person name="Kirkness E."/>
            <person name="Hannick L."/>
            <person name="Hass B."/>
            <person name="Bruggner R."/>
            <person name="Lawson D."/>
            <person name="Bidwell S."/>
            <person name="Joardar V."/>
            <person name="Caler E."/>
            <person name="Walenz B."/>
            <person name="Inman J."/>
            <person name="Schobel S."/>
            <person name="Galinsky K."/>
            <person name="Amedeo P."/>
            <person name="Strausberg R."/>
        </authorList>
    </citation>
    <scope>NUCLEOTIDE SEQUENCE</scope>
    <source>
        <strain evidence="15">USDA</strain>
    </source>
</reference>
<gene>
    <name evidence="16" type="primary">8234938</name>
    <name evidence="15" type="ORF">Phum_PHUM574110</name>
</gene>
<dbReference type="InParanoid" id="E0W1B2"/>